<dbReference type="Proteomes" id="UP001549099">
    <property type="component" value="Unassembled WGS sequence"/>
</dbReference>
<keyword evidence="3" id="KW-0813">Transport</keyword>
<dbReference type="InterPro" id="IPR000914">
    <property type="entry name" value="SBP_5_dom"/>
</dbReference>
<comment type="caution">
    <text evidence="6">The sequence shown here is derived from an EMBL/GenBank/DDBJ whole genome shotgun (WGS) entry which is preliminary data.</text>
</comment>
<accession>A0ABV2GEZ7</accession>
<dbReference type="PIRSF" id="PIRSF002741">
    <property type="entry name" value="MppA"/>
    <property type="match status" value="1"/>
</dbReference>
<reference evidence="6 7" key="1">
    <citation type="submission" date="2024-06" db="EMBL/GenBank/DDBJ databases">
        <title>Genomic Encyclopedia of Type Strains, Phase IV (KMG-IV): sequencing the most valuable type-strain genomes for metagenomic binning, comparative biology and taxonomic classification.</title>
        <authorList>
            <person name="Goeker M."/>
        </authorList>
    </citation>
    <scope>NUCLEOTIDE SEQUENCE [LARGE SCALE GENOMIC DNA]</scope>
    <source>
        <strain evidence="6 7">DSM 26128</strain>
    </source>
</reference>
<dbReference type="RefSeq" id="WP_354199287.1">
    <property type="nucleotide sequence ID" value="NZ_JBEPLW010000037.1"/>
</dbReference>
<evidence type="ECO:0000313" key="6">
    <source>
        <dbReference type="EMBL" id="MET3576859.1"/>
    </source>
</evidence>
<dbReference type="Gene3D" id="3.10.105.10">
    <property type="entry name" value="Dipeptide-binding Protein, Domain 3"/>
    <property type="match status" value="1"/>
</dbReference>
<gene>
    <name evidence="6" type="ORF">ABID49_002791</name>
</gene>
<dbReference type="Gene3D" id="3.40.190.10">
    <property type="entry name" value="Periplasmic binding protein-like II"/>
    <property type="match status" value="1"/>
</dbReference>
<dbReference type="InterPro" id="IPR030678">
    <property type="entry name" value="Peptide/Ni-bd"/>
</dbReference>
<comment type="subcellular location">
    <subcellularLocation>
        <location evidence="1">Cell envelope</location>
    </subcellularLocation>
</comment>
<keyword evidence="4" id="KW-0732">Signal</keyword>
<comment type="similarity">
    <text evidence="2">Belongs to the bacterial solute-binding protein 5 family.</text>
</comment>
<evidence type="ECO:0000256" key="3">
    <source>
        <dbReference type="ARBA" id="ARBA00022448"/>
    </source>
</evidence>
<organism evidence="6 7">
    <name type="scientific">Bhargavaea ullalensis</name>
    <dbReference type="NCBI Taxonomy" id="1265685"/>
    <lineage>
        <taxon>Bacteria</taxon>
        <taxon>Bacillati</taxon>
        <taxon>Bacillota</taxon>
        <taxon>Bacilli</taxon>
        <taxon>Bacillales</taxon>
        <taxon>Caryophanaceae</taxon>
        <taxon>Bhargavaea</taxon>
    </lineage>
</organism>
<dbReference type="PROSITE" id="PS51257">
    <property type="entry name" value="PROKAR_LIPOPROTEIN"/>
    <property type="match status" value="1"/>
</dbReference>
<dbReference type="PANTHER" id="PTHR30290">
    <property type="entry name" value="PERIPLASMIC BINDING COMPONENT OF ABC TRANSPORTER"/>
    <property type="match status" value="1"/>
</dbReference>
<dbReference type="EMBL" id="JBEPLW010000037">
    <property type="protein sequence ID" value="MET3576859.1"/>
    <property type="molecule type" value="Genomic_DNA"/>
</dbReference>
<dbReference type="CDD" id="cd08504">
    <property type="entry name" value="PBP2_OppA"/>
    <property type="match status" value="1"/>
</dbReference>
<dbReference type="InterPro" id="IPR039424">
    <property type="entry name" value="SBP_5"/>
</dbReference>
<name>A0ABV2GEZ7_9BACL</name>
<dbReference type="Gene3D" id="3.90.76.10">
    <property type="entry name" value="Dipeptide-binding Protein, Domain 1"/>
    <property type="match status" value="1"/>
</dbReference>
<protein>
    <submittedName>
        <fullName evidence="6">Oligopeptide transport system substrate-binding protein</fullName>
    </submittedName>
</protein>
<evidence type="ECO:0000259" key="5">
    <source>
        <dbReference type="Pfam" id="PF00496"/>
    </source>
</evidence>
<keyword evidence="7" id="KW-1185">Reference proteome</keyword>
<dbReference type="PANTHER" id="PTHR30290:SF10">
    <property type="entry name" value="PERIPLASMIC OLIGOPEPTIDE-BINDING PROTEIN-RELATED"/>
    <property type="match status" value="1"/>
</dbReference>
<evidence type="ECO:0000256" key="1">
    <source>
        <dbReference type="ARBA" id="ARBA00004196"/>
    </source>
</evidence>
<evidence type="ECO:0000256" key="2">
    <source>
        <dbReference type="ARBA" id="ARBA00005695"/>
    </source>
</evidence>
<dbReference type="SUPFAM" id="SSF53850">
    <property type="entry name" value="Periplasmic binding protein-like II"/>
    <property type="match status" value="1"/>
</dbReference>
<evidence type="ECO:0000256" key="4">
    <source>
        <dbReference type="ARBA" id="ARBA00022729"/>
    </source>
</evidence>
<sequence length="555" mass="62375">MKWNQRIFGTSVLAGMLLLAGCYGGGGEAEKDSSAGTGDKAASSGKQVLHLAAGGEIPTLQTNGSMDGLSQTVLQNVVEGLFRLDQNDKVVPGVIDDYEVSEDGLHYTFKLKQDALWSNGEPTTAHDFVYAWKKALHPDTVSPHAYLMGAIKGADGIQDPDSPSYGKVDELGVKAADDYTLEVELENAVPYFTELLSHPVFYPQPEEYVKSQGDKYALEADTMVYNGPFVLSSWDHDAKWVLKKNDQYWDQDTVQLDEVEVKVTKDTATEVNLYETDTVDVANLSSEFIDVYQDSDEYNTSLKSEVYFMRINQRNEQLQNTNIRKALDMGWDKEQATKMILKNGAIPAYFLVFPGFVELPDGADFRDAYGDLNKGTIEDAQALWQKGLDELGVQELTFEMLSYDDEQRKSVAEFMKNQLEKNLPGLTIKINQQPNKQKIDLEANQDYDLSYSGWRNDVADPVEFLTVFQSDGAYNWQDFKNDRYDEILKKAQTDFTDEMGRYKELQEAENILIGEEAAISPLYQAGSARLIKPYVKGFAAHGNSTFTYKWTTVEK</sequence>
<feature type="domain" description="Solute-binding protein family 5" evidence="5">
    <location>
        <begin position="89"/>
        <end position="474"/>
    </location>
</feature>
<dbReference type="Pfam" id="PF00496">
    <property type="entry name" value="SBP_bac_5"/>
    <property type="match status" value="1"/>
</dbReference>
<proteinExistence type="inferred from homology"/>
<evidence type="ECO:0000313" key="7">
    <source>
        <dbReference type="Proteomes" id="UP001549099"/>
    </source>
</evidence>